<dbReference type="InterPro" id="IPR001087">
    <property type="entry name" value="GDSL"/>
</dbReference>
<evidence type="ECO:0000256" key="2">
    <source>
        <dbReference type="SAM" id="SignalP"/>
    </source>
</evidence>
<dbReference type="EMBL" id="JBFXLQ010000015">
    <property type="protein sequence ID" value="KAL2868097.1"/>
    <property type="molecule type" value="Genomic_DNA"/>
</dbReference>
<reference evidence="3 4" key="1">
    <citation type="submission" date="2024-07" db="EMBL/GenBank/DDBJ databases">
        <title>Section-level genome sequencing and comparative genomics of Aspergillus sections Usti and Cavernicolus.</title>
        <authorList>
            <consortium name="Lawrence Berkeley National Laboratory"/>
            <person name="Nybo J.L."/>
            <person name="Vesth T.C."/>
            <person name="Theobald S."/>
            <person name="Frisvad J.C."/>
            <person name="Larsen T.O."/>
            <person name="Kjaerboelling I."/>
            <person name="Rothschild-Mancinelli K."/>
            <person name="Lyhne E.K."/>
            <person name="Kogle M.E."/>
            <person name="Barry K."/>
            <person name="Clum A."/>
            <person name="Na H."/>
            <person name="Ledsgaard L."/>
            <person name="Lin J."/>
            <person name="Lipzen A."/>
            <person name="Kuo A."/>
            <person name="Riley R."/>
            <person name="Mondo S."/>
            <person name="Labutti K."/>
            <person name="Haridas S."/>
            <person name="Pangalinan J."/>
            <person name="Salamov A.A."/>
            <person name="Simmons B.A."/>
            <person name="Magnuson J.K."/>
            <person name="Chen J."/>
            <person name="Drula E."/>
            <person name="Henrissat B."/>
            <person name="Wiebenga A."/>
            <person name="Lubbers R.J."/>
            <person name="Gomes A.C."/>
            <person name="Macurrencykelacurrency M.R."/>
            <person name="Stajich J."/>
            <person name="Grigoriev I.V."/>
            <person name="Mortensen U.H."/>
            <person name="De Vries R.P."/>
            <person name="Baker S.E."/>
            <person name="Andersen M.R."/>
        </authorList>
    </citation>
    <scope>NUCLEOTIDE SEQUENCE [LARGE SCALE GENOMIC DNA]</scope>
    <source>
        <strain evidence="3 4">CBS 449.75</strain>
    </source>
</reference>
<dbReference type="SUPFAM" id="SSF52266">
    <property type="entry name" value="SGNH hydrolase"/>
    <property type="match status" value="1"/>
</dbReference>
<dbReference type="GeneID" id="98150296"/>
<protein>
    <recommendedName>
        <fullName evidence="5">GDSL lipase/acylhydrolase family protein</fullName>
    </recommendedName>
</protein>
<keyword evidence="2" id="KW-0732">Signal</keyword>
<accession>A0ABR4LUM4</accession>
<evidence type="ECO:0000256" key="1">
    <source>
        <dbReference type="ARBA" id="ARBA00022801"/>
    </source>
</evidence>
<dbReference type="CDD" id="cd01846">
    <property type="entry name" value="fatty_acyltransferase_like"/>
    <property type="match status" value="1"/>
</dbReference>
<name>A0ABR4LUM4_9EURO</name>
<dbReference type="Proteomes" id="UP001610432">
    <property type="component" value="Unassembled WGS sequence"/>
</dbReference>
<dbReference type="InterPro" id="IPR036514">
    <property type="entry name" value="SGNH_hydro_sf"/>
</dbReference>
<keyword evidence="1" id="KW-0378">Hydrolase</keyword>
<dbReference type="RefSeq" id="XP_070887076.1">
    <property type="nucleotide sequence ID" value="XM_071035224.1"/>
</dbReference>
<evidence type="ECO:0008006" key="5">
    <source>
        <dbReference type="Google" id="ProtNLM"/>
    </source>
</evidence>
<dbReference type="InterPro" id="IPR051058">
    <property type="entry name" value="GDSL_Est/Lipase"/>
</dbReference>
<organism evidence="3 4">
    <name type="scientific">Aspergillus lucknowensis</name>
    <dbReference type="NCBI Taxonomy" id="176173"/>
    <lineage>
        <taxon>Eukaryota</taxon>
        <taxon>Fungi</taxon>
        <taxon>Dikarya</taxon>
        <taxon>Ascomycota</taxon>
        <taxon>Pezizomycotina</taxon>
        <taxon>Eurotiomycetes</taxon>
        <taxon>Eurotiomycetidae</taxon>
        <taxon>Eurotiales</taxon>
        <taxon>Aspergillaceae</taxon>
        <taxon>Aspergillus</taxon>
        <taxon>Aspergillus subgen. Nidulantes</taxon>
    </lineage>
</organism>
<dbReference type="PANTHER" id="PTHR45648:SF22">
    <property type="entry name" value="GDSL LIPASE_ACYLHYDROLASE FAMILY PROTEIN (AFU_ORTHOLOGUE AFUA_4G14700)"/>
    <property type="match status" value="1"/>
</dbReference>
<evidence type="ECO:0000313" key="4">
    <source>
        <dbReference type="Proteomes" id="UP001610432"/>
    </source>
</evidence>
<keyword evidence="4" id="KW-1185">Reference proteome</keyword>
<evidence type="ECO:0000313" key="3">
    <source>
        <dbReference type="EMBL" id="KAL2868097.1"/>
    </source>
</evidence>
<dbReference type="Pfam" id="PF00657">
    <property type="entry name" value="Lipase_GDSL"/>
    <property type="match status" value="1"/>
</dbReference>
<gene>
    <name evidence="3" type="ORF">BJX67DRAFT_60820</name>
</gene>
<proteinExistence type="predicted"/>
<dbReference type="Gene3D" id="3.40.50.1110">
    <property type="entry name" value="SGNH hydrolase"/>
    <property type="match status" value="1"/>
</dbReference>
<feature type="signal peptide" evidence="2">
    <location>
        <begin position="1"/>
        <end position="19"/>
    </location>
</feature>
<dbReference type="PANTHER" id="PTHR45648">
    <property type="entry name" value="GDSL LIPASE/ACYLHYDROLASE FAMILY PROTEIN (AFU_ORTHOLOGUE AFUA_4G14700)"/>
    <property type="match status" value="1"/>
</dbReference>
<sequence length="353" mass="39315">MCSLRRITGFLLLASTTLATPCPSHHWGPEEWKALVTFGNSYTDDSRLGYFGSHDGEAPPVGWEQPVSNASASGGYNWGHFASQSADLKRYNYAVSGAVCSNKITPRTFDSIGAPFPSVLEYEIPAYIADSEYITPDGTKFMDAQSEETVYAIWIGTNDVGNGAFLTDAQVNGATIPDYIDCIYEALDRVYANGGRYFVIMNLAPLQLSPQYATPENGGLSSTSYYPDKGANITEISYRMWETVVTVNSVLQYRTPFEVVIARRYPGAQFAVMDTYGLISDIYYHPTRYLETPANVTGYVKHCDKEGQNCTEKPNAAAYLWYDELHPSERTDEVIGKEFVKVVEGESRWATYW</sequence>
<comment type="caution">
    <text evidence="3">The sequence shown here is derived from an EMBL/GenBank/DDBJ whole genome shotgun (WGS) entry which is preliminary data.</text>
</comment>
<feature type="chain" id="PRO_5045713812" description="GDSL lipase/acylhydrolase family protein" evidence="2">
    <location>
        <begin position="20"/>
        <end position="353"/>
    </location>
</feature>